<evidence type="ECO:0000256" key="1">
    <source>
        <dbReference type="SAM" id="MobiDB-lite"/>
    </source>
</evidence>
<organism evidence="2 3">
    <name type="scientific">Streptomyces amakusaensis</name>
    <dbReference type="NCBI Taxonomy" id="67271"/>
    <lineage>
        <taxon>Bacteria</taxon>
        <taxon>Bacillati</taxon>
        <taxon>Actinomycetota</taxon>
        <taxon>Actinomycetes</taxon>
        <taxon>Kitasatosporales</taxon>
        <taxon>Streptomycetaceae</taxon>
        <taxon>Streptomyces</taxon>
    </lineage>
</organism>
<feature type="region of interest" description="Disordered" evidence="1">
    <location>
        <begin position="62"/>
        <end position="113"/>
    </location>
</feature>
<dbReference type="EMBL" id="JBHSKP010000033">
    <property type="protein sequence ID" value="MFC5156380.1"/>
    <property type="molecule type" value="Genomic_DNA"/>
</dbReference>
<reference evidence="3" key="1">
    <citation type="journal article" date="2019" name="Int. J. Syst. Evol. Microbiol.">
        <title>The Global Catalogue of Microorganisms (GCM) 10K type strain sequencing project: providing services to taxonomists for standard genome sequencing and annotation.</title>
        <authorList>
            <consortium name="The Broad Institute Genomics Platform"/>
            <consortium name="The Broad Institute Genome Sequencing Center for Infectious Disease"/>
            <person name="Wu L."/>
            <person name="Ma J."/>
        </authorList>
    </citation>
    <scope>NUCLEOTIDE SEQUENCE [LARGE SCALE GENOMIC DNA]</scope>
    <source>
        <strain evidence="3">PCU 266</strain>
    </source>
</reference>
<protein>
    <submittedName>
        <fullName evidence="2">Uncharacterized protein</fullName>
    </submittedName>
</protein>
<evidence type="ECO:0000313" key="2">
    <source>
        <dbReference type="EMBL" id="MFC5156380.1"/>
    </source>
</evidence>
<dbReference type="RefSeq" id="WP_344485483.1">
    <property type="nucleotide sequence ID" value="NZ_BAAASB010000029.1"/>
</dbReference>
<gene>
    <name evidence="2" type="ORF">ACFPRH_32180</name>
</gene>
<proteinExistence type="predicted"/>
<dbReference type="Proteomes" id="UP001596160">
    <property type="component" value="Unassembled WGS sequence"/>
</dbReference>
<comment type="caution">
    <text evidence="2">The sequence shown here is derived from an EMBL/GenBank/DDBJ whole genome shotgun (WGS) entry which is preliminary data.</text>
</comment>
<accession>A0ABW0AVI3</accession>
<keyword evidence="3" id="KW-1185">Reference proteome</keyword>
<evidence type="ECO:0000313" key="3">
    <source>
        <dbReference type="Proteomes" id="UP001596160"/>
    </source>
</evidence>
<sequence length="113" mass="11212">MAVVSACHLADAVTPTAWSEAAAEDVLDAIGVLATALSGIGPETAEALAAVAAATAEARRRLGLPADPDTAASGERAVPDAGTGQRAASGKPARPRAGRRGLGPGYQGVRTRR</sequence>
<name>A0ABW0AVI3_9ACTN</name>